<protein>
    <submittedName>
        <fullName evidence="2">Uncharacterized protein</fullName>
    </submittedName>
</protein>
<comment type="caution">
    <text evidence="2">The sequence shown here is derived from an EMBL/GenBank/DDBJ whole genome shotgun (WGS) entry which is preliminary data.</text>
</comment>
<evidence type="ECO:0000313" key="3">
    <source>
        <dbReference type="Proteomes" id="UP001172083"/>
    </source>
</evidence>
<dbReference type="InterPro" id="IPR035451">
    <property type="entry name" value="Ada-like_dom_sf"/>
</dbReference>
<feature type="signal peptide" evidence="1">
    <location>
        <begin position="1"/>
        <end position="24"/>
    </location>
</feature>
<reference evidence="2" key="1">
    <citation type="submission" date="2023-06" db="EMBL/GenBank/DDBJ databases">
        <title>Genomic of Agaribacillus aureum.</title>
        <authorList>
            <person name="Wang G."/>
        </authorList>
    </citation>
    <scope>NUCLEOTIDE SEQUENCE</scope>
    <source>
        <strain evidence="2">BMA12</strain>
    </source>
</reference>
<gene>
    <name evidence="2" type="ORF">QQ020_22995</name>
</gene>
<sequence length="126" mass="14163">MQNSVKYCLLLFLLISCAQIQTEAQTVYITKTGRKYHKETCRYLNHSKYPLTLSKAKERGYEACKVCKPATKTTGAKVDSDSTKIIVSPTPPKVVKAVRCSAKTRSTGSRCKRMTKNANGKCWQHQ</sequence>
<name>A0ABT8LCM9_9BACT</name>
<keyword evidence="1" id="KW-0732">Signal</keyword>
<accession>A0ABT8LCM9</accession>
<feature type="chain" id="PRO_5046627482" evidence="1">
    <location>
        <begin position="25"/>
        <end position="126"/>
    </location>
</feature>
<dbReference type="EMBL" id="JAUJEB010000005">
    <property type="protein sequence ID" value="MDN5214966.1"/>
    <property type="molecule type" value="Genomic_DNA"/>
</dbReference>
<evidence type="ECO:0000313" key="2">
    <source>
        <dbReference type="EMBL" id="MDN5214966.1"/>
    </source>
</evidence>
<evidence type="ECO:0000256" key="1">
    <source>
        <dbReference type="SAM" id="SignalP"/>
    </source>
</evidence>
<organism evidence="2 3">
    <name type="scientific">Agaribacillus aureus</name>
    <dbReference type="NCBI Taxonomy" id="3051825"/>
    <lineage>
        <taxon>Bacteria</taxon>
        <taxon>Pseudomonadati</taxon>
        <taxon>Bacteroidota</taxon>
        <taxon>Cytophagia</taxon>
        <taxon>Cytophagales</taxon>
        <taxon>Splendidivirgaceae</taxon>
        <taxon>Agaribacillus</taxon>
    </lineage>
</organism>
<proteinExistence type="predicted"/>
<dbReference type="Proteomes" id="UP001172083">
    <property type="component" value="Unassembled WGS sequence"/>
</dbReference>
<dbReference type="PROSITE" id="PS51257">
    <property type="entry name" value="PROKAR_LIPOPROTEIN"/>
    <property type="match status" value="1"/>
</dbReference>
<dbReference type="SUPFAM" id="SSF57884">
    <property type="entry name" value="Ada DNA repair protein, N-terminal domain (N-Ada 10)"/>
    <property type="match status" value="1"/>
</dbReference>
<keyword evidence="3" id="KW-1185">Reference proteome</keyword>
<dbReference type="RefSeq" id="WP_346760304.1">
    <property type="nucleotide sequence ID" value="NZ_JAUJEB010000005.1"/>
</dbReference>